<evidence type="ECO:0000256" key="5">
    <source>
        <dbReference type="ARBA" id="ARBA00022692"/>
    </source>
</evidence>
<keyword evidence="3" id="KW-1003">Cell membrane</keyword>
<dbReference type="PROSITE" id="PS00217">
    <property type="entry name" value="SUGAR_TRANSPORT_2"/>
    <property type="match status" value="1"/>
</dbReference>
<dbReference type="GO" id="GO:0005886">
    <property type="term" value="C:plasma membrane"/>
    <property type="evidence" value="ECO:0007669"/>
    <property type="project" value="UniProtKB-SubCell"/>
</dbReference>
<evidence type="ECO:0000256" key="1">
    <source>
        <dbReference type="ARBA" id="ARBA00004651"/>
    </source>
</evidence>
<protein>
    <submittedName>
        <fullName evidence="11">Facilitated trehalose transporter Tret1-like</fullName>
    </submittedName>
</protein>
<keyword evidence="4" id="KW-0762">Sugar transport</keyword>
<dbReference type="Gene3D" id="1.20.1250.20">
    <property type="entry name" value="MFS general substrate transporter like domains"/>
    <property type="match status" value="1"/>
</dbReference>
<reference evidence="11" key="1">
    <citation type="submission" date="2025-08" db="UniProtKB">
        <authorList>
            <consortium name="RefSeq"/>
        </authorList>
    </citation>
    <scope>IDENTIFICATION</scope>
    <source>
        <strain evidence="11">15085-1641.00</strain>
        <tissue evidence="11">Whole body</tissue>
    </source>
</reference>
<feature type="transmembrane region" description="Helical" evidence="8">
    <location>
        <begin position="12"/>
        <end position="36"/>
    </location>
</feature>
<evidence type="ECO:0000313" key="11">
    <source>
        <dbReference type="RefSeq" id="XP_023164255.1"/>
    </source>
</evidence>
<dbReference type="GeneID" id="111594984"/>
<evidence type="ECO:0000256" key="2">
    <source>
        <dbReference type="ARBA" id="ARBA00022448"/>
    </source>
</evidence>
<accession>A0A6J1LLC7</accession>
<evidence type="ECO:0000259" key="9">
    <source>
        <dbReference type="PROSITE" id="PS50850"/>
    </source>
</evidence>
<dbReference type="KEGG" id="dhe:111594984"/>
<feature type="transmembrane region" description="Helical" evidence="8">
    <location>
        <begin position="286"/>
        <end position="310"/>
    </location>
</feature>
<dbReference type="PANTHER" id="PTHR48021:SF1">
    <property type="entry name" value="GH07001P-RELATED"/>
    <property type="match status" value="1"/>
</dbReference>
<dbReference type="InterPro" id="IPR036259">
    <property type="entry name" value="MFS_trans_sf"/>
</dbReference>
<dbReference type="FunFam" id="1.20.1250.20:FF:000218">
    <property type="entry name" value="facilitated trehalose transporter Tret1"/>
    <property type="match status" value="1"/>
</dbReference>
<dbReference type="Proteomes" id="UP000504633">
    <property type="component" value="Unplaced"/>
</dbReference>
<feature type="transmembrane region" description="Helical" evidence="8">
    <location>
        <begin position="252"/>
        <end position="274"/>
    </location>
</feature>
<dbReference type="RefSeq" id="XP_023164255.1">
    <property type="nucleotide sequence ID" value="XM_023308487.2"/>
</dbReference>
<dbReference type="SUPFAM" id="SSF103473">
    <property type="entry name" value="MFS general substrate transporter"/>
    <property type="match status" value="1"/>
</dbReference>
<dbReference type="InterPro" id="IPR005828">
    <property type="entry name" value="MFS_sugar_transport-like"/>
</dbReference>
<dbReference type="OMA" id="NQYIAAF"/>
<dbReference type="PROSITE" id="PS50850">
    <property type="entry name" value="MFS"/>
    <property type="match status" value="1"/>
</dbReference>
<keyword evidence="6 8" id="KW-1133">Transmembrane helix</keyword>
<dbReference type="Pfam" id="PF00083">
    <property type="entry name" value="Sugar_tr"/>
    <property type="match status" value="1"/>
</dbReference>
<evidence type="ECO:0000256" key="8">
    <source>
        <dbReference type="SAM" id="Phobius"/>
    </source>
</evidence>
<feature type="transmembrane region" description="Helical" evidence="8">
    <location>
        <begin position="169"/>
        <end position="189"/>
    </location>
</feature>
<dbReference type="PANTHER" id="PTHR48021">
    <property type="match status" value="1"/>
</dbReference>
<dbReference type="InterPro" id="IPR005829">
    <property type="entry name" value="Sugar_transporter_CS"/>
</dbReference>
<feature type="domain" description="Major facilitator superfamily (MFS) profile" evidence="9">
    <location>
        <begin position="16"/>
        <end position="440"/>
    </location>
</feature>
<feature type="transmembrane region" description="Helical" evidence="8">
    <location>
        <begin position="85"/>
        <end position="105"/>
    </location>
</feature>
<proteinExistence type="predicted"/>
<organism evidence="10 11">
    <name type="scientific">Drosophila hydei</name>
    <name type="common">Fruit fly</name>
    <dbReference type="NCBI Taxonomy" id="7224"/>
    <lineage>
        <taxon>Eukaryota</taxon>
        <taxon>Metazoa</taxon>
        <taxon>Ecdysozoa</taxon>
        <taxon>Arthropoda</taxon>
        <taxon>Hexapoda</taxon>
        <taxon>Insecta</taxon>
        <taxon>Pterygota</taxon>
        <taxon>Neoptera</taxon>
        <taxon>Endopterygota</taxon>
        <taxon>Diptera</taxon>
        <taxon>Brachycera</taxon>
        <taxon>Muscomorpha</taxon>
        <taxon>Ephydroidea</taxon>
        <taxon>Drosophilidae</taxon>
        <taxon>Drosophila</taxon>
    </lineage>
</organism>
<dbReference type="InterPro" id="IPR050549">
    <property type="entry name" value="MFS_Trehalose_Transporter"/>
</dbReference>
<dbReference type="OrthoDB" id="6612291at2759"/>
<evidence type="ECO:0000256" key="4">
    <source>
        <dbReference type="ARBA" id="ARBA00022597"/>
    </source>
</evidence>
<name>A0A6J1LLC7_DROHY</name>
<feature type="transmembrane region" description="Helical" evidence="8">
    <location>
        <begin position="349"/>
        <end position="372"/>
    </location>
</feature>
<evidence type="ECO:0000256" key="7">
    <source>
        <dbReference type="ARBA" id="ARBA00023136"/>
    </source>
</evidence>
<feature type="transmembrane region" description="Helical" evidence="8">
    <location>
        <begin position="411"/>
        <end position="436"/>
    </location>
</feature>
<keyword evidence="7 8" id="KW-0472">Membrane</keyword>
<keyword evidence="5 8" id="KW-0812">Transmembrane</keyword>
<dbReference type="GO" id="GO:0022857">
    <property type="term" value="F:transmembrane transporter activity"/>
    <property type="evidence" value="ECO:0007669"/>
    <property type="project" value="InterPro"/>
</dbReference>
<sequence length="453" mass="51460">MSSFWDRPGGQNQYIAAFFASLSVFTCGATIGWAAPAQIEVMEKKYYGFPVSLTEYAWTCALATLGCGLTVMPAGALANCVGRKVAMLLLMPPYLAGWALTIYPINLYLLMFSRLLQGLCSGFYAMITPIYCLEISQLEVKSYIVNFTMVFYLMGILYSYILGTVNDMLYLNCGCAVFPALFLLTFIWMPESPVYYVLKDKKMKAIRSLQWLRGTHMDVLREYDHIFKGIEQIRENSSYTCRKLKHKASIRAMLTCICLMGFKHLCGSVAILTYSTLILTDADSQIFLNVKVSTIFIGLSFLLSGIISLIDCAGHRILMIWSVVMVALNCTVQATYFQLKDNHEYAIQWLPIVNLCCFFFFFGLGVGVLPYVIMRKYFGENIDVMAYSIIWTFNCLFAFASALLFPYLLQIGNMSLCFWIFTAIAFLYLIFVYFFVPETKGKTYAEIKEMLNN</sequence>
<feature type="transmembrane region" description="Helical" evidence="8">
    <location>
        <begin position="384"/>
        <end position="405"/>
    </location>
</feature>
<gene>
    <name evidence="11" type="primary">LOC111594984</name>
</gene>
<keyword evidence="2" id="KW-0813">Transport</keyword>
<comment type="subcellular location">
    <subcellularLocation>
        <location evidence="1">Cell membrane</location>
        <topology evidence="1">Multi-pass membrane protein</topology>
    </subcellularLocation>
</comment>
<evidence type="ECO:0000256" key="3">
    <source>
        <dbReference type="ARBA" id="ARBA00022475"/>
    </source>
</evidence>
<feature type="transmembrane region" description="Helical" evidence="8">
    <location>
        <begin position="143"/>
        <end position="163"/>
    </location>
</feature>
<evidence type="ECO:0000313" key="10">
    <source>
        <dbReference type="Proteomes" id="UP000504633"/>
    </source>
</evidence>
<dbReference type="InterPro" id="IPR020846">
    <property type="entry name" value="MFS_dom"/>
</dbReference>
<evidence type="ECO:0000256" key="6">
    <source>
        <dbReference type="ARBA" id="ARBA00022989"/>
    </source>
</evidence>
<feature type="transmembrane region" description="Helical" evidence="8">
    <location>
        <begin position="317"/>
        <end position="337"/>
    </location>
</feature>
<feature type="transmembrane region" description="Helical" evidence="8">
    <location>
        <begin position="56"/>
        <end position="78"/>
    </location>
</feature>
<keyword evidence="10" id="KW-1185">Reference proteome</keyword>
<dbReference type="AlphaFoldDB" id="A0A6J1LLC7"/>